<dbReference type="GO" id="GO:0010181">
    <property type="term" value="F:FMN binding"/>
    <property type="evidence" value="ECO:0007669"/>
    <property type="project" value="InterPro"/>
</dbReference>
<sequence>MSVQLPPAGTYQVDPARSSITFTTRHLFGLGRVNGTFTLESASISVAEPVTGSAVHAVVAAGSFHTGAARRDDHVRSPAFLDTDRHPAIRFESSGAVRGDDGVWTVEGSLTVRGHRAPLRLTIDSLTVRDGSLRLSASGTVDRHRHGLTAARGMAARRLRLSLTATAHPTASPTTSPVTNPTTHPAVGTTTRAVAPAEDEKDLLMSPKIAVIYYSSTGTVHELAESVAEGARKEGAEVRLLRVAELAPKEAIATNEAWAAHMVATEDIPVATPDDIEWADAVVFGSPTRFGNIASQLKQFIDTLGGLWAQGKLADKIYSGFTATATAHGGQESTLLALYNSVHHFGGIIVTPGYTDPVKFADGNPYGTSHVNGQGAIPVDDTARAAAVYQGKRVAAVTAQFKNA</sequence>
<dbReference type="SUPFAM" id="SSF101874">
    <property type="entry name" value="YceI-like"/>
    <property type="match status" value="1"/>
</dbReference>
<dbReference type="AlphaFoldDB" id="A0A250VVS3"/>
<dbReference type="NCBIfam" id="NF002999">
    <property type="entry name" value="PRK03767.1"/>
    <property type="match status" value="1"/>
</dbReference>
<evidence type="ECO:0000259" key="4">
    <source>
        <dbReference type="PROSITE" id="PS50902"/>
    </source>
</evidence>
<accession>A0A250VVS3</accession>
<dbReference type="PROSITE" id="PS50902">
    <property type="entry name" value="FLAVODOXIN_LIKE"/>
    <property type="match status" value="1"/>
</dbReference>
<evidence type="ECO:0000256" key="3">
    <source>
        <dbReference type="SAM" id="MobiDB-lite"/>
    </source>
</evidence>
<feature type="compositionally biased region" description="Low complexity" evidence="3">
    <location>
        <begin position="168"/>
        <end position="185"/>
    </location>
</feature>
<dbReference type="PANTHER" id="PTHR30546">
    <property type="entry name" value="FLAVODOXIN-RELATED PROTEIN WRBA-RELATED"/>
    <property type="match status" value="1"/>
</dbReference>
<protein>
    <submittedName>
        <fullName evidence="5">NAD(P)H:quinone oxidoreductase type IV</fullName>
        <ecNumber evidence="5">1.6.5.2</ecNumber>
    </submittedName>
</protein>
<feature type="region of interest" description="Disordered" evidence="3">
    <location>
        <begin position="168"/>
        <end position="187"/>
    </location>
</feature>
<evidence type="ECO:0000313" key="5">
    <source>
        <dbReference type="EMBL" id="GAX58205.1"/>
    </source>
</evidence>
<dbReference type="GO" id="GO:0016020">
    <property type="term" value="C:membrane"/>
    <property type="evidence" value="ECO:0007669"/>
    <property type="project" value="TreeGrafter"/>
</dbReference>
<dbReference type="STRING" id="1963.AQJ27_39625"/>
<evidence type="ECO:0000256" key="1">
    <source>
        <dbReference type="ARBA" id="ARBA00006961"/>
    </source>
</evidence>
<dbReference type="Pfam" id="PF04264">
    <property type="entry name" value="YceI"/>
    <property type="match status" value="1"/>
</dbReference>
<evidence type="ECO:0000313" key="6">
    <source>
        <dbReference type="Proteomes" id="UP000217446"/>
    </source>
</evidence>
<reference evidence="6" key="1">
    <citation type="submission" date="2017-05" db="EMBL/GenBank/DDBJ databases">
        <title>Streptomyces olivochromogenes NBRC 3561 whole genome shotgun sequence.</title>
        <authorList>
            <person name="Dohra H."/>
            <person name="Kodani S."/>
        </authorList>
    </citation>
    <scope>NUCLEOTIDE SEQUENCE [LARGE SCALE GENOMIC DNA]</scope>
    <source>
        <strain evidence="6">NBRC 3561</strain>
    </source>
</reference>
<dbReference type="EMBL" id="BDQI01000047">
    <property type="protein sequence ID" value="GAX58205.1"/>
    <property type="molecule type" value="Genomic_DNA"/>
</dbReference>
<dbReference type="InterPro" id="IPR036761">
    <property type="entry name" value="TTHA0802/YceI-like_sf"/>
</dbReference>
<name>A0A250VVS3_STROL</name>
<comment type="similarity">
    <text evidence="1">Belongs to the WrbA family.</text>
</comment>
<dbReference type="Pfam" id="PF03358">
    <property type="entry name" value="FMN_red"/>
    <property type="match status" value="1"/>
</dbReference>
<comment type="similarity">
    <text evidence="2">Belongs to the UPF0312 family.</text>
</comment>
<dbReference type="InterPro" id="IPR007372">
    <property type="entry name" value="Lipid/polyisoprenoid-bd_YceI"/>
</dbReference>
<dbReference type="EC" id="1.6.5.2" evidence="5"/>
<feature type="domain" description="Flavodoxin-like" evidence="4">
    <location>
        <begin position="209"/>
        <end position="404"/>
    </location>
</feature>
<dbReference type="Gene3D" id="3.40.50.360">
    <property type="match status" value="1"/>
</dbReference>
<dbReference type="PANTHER" id="PTHR30546:SF23">
    <property type="entry name" value="FLAVOPROTEIN-LIKE PROTEIN YCP4-RELATED"/>
    <property type="match status" value="1"/>
</dbReference>
<dbReference type="InterPro" id="IPR029039">
    <property type="entry name" value="Flavoprotein-like_sf"/>
</dbReference>
<dbReference type="SMART" id="SM00867">
    <property type="entry name" value="YceI"/>
    <property type="match status" value="1"/>
</dbReference>
<organism evidence="5 6">
    <name type="scientific">Streptomyces olivochromogenes</name>
    <dbReference type="NCBI Taxonomy" id="1963"/>
    <lineage>
        <taxon>Bacteria</taxon>
        <taxon>Bacillati</taxon>
        <taxon>Actinomycetota</taxon>
        <taxon>Actinomycetes</taxon>
        <taxon>Kitasatosporales</taxon>
        <taxon>Streptomycetaceae</taxon>
        <taxon>Streptomyces</taxon>
    </lineage>
</organism>
<comment type="caution">
    <text evidence="5">The sequence shown here is derived from an EMBL/GenBank/DDBJ whole genome shotgun (WGS) entry which is preliminary data.</text>
</comment>
<dbReference type="Proteomes" id="UP000217446">
    <property type="component" value="Unassembled WGS sequence"/>
</dbReference>
<dbReference type="GO" id="GO:0003955">
    <property type="term" value="F:NAD(P)H dehydrogenase (quinone) activity"/>
    <property type="evidence" value="ECO:0007669"/>
    <property type="project" value="UniProtKB-EC"/>
</dbReference>
<evidence type="ECO:0000256" key="2">
    <source>
        <dbReference type="ARBA" id="ARBA00008812"/>
    </source>
</evidence>
<keyword evidence="6" id="KW-1185">Reference proteome</keyword>
<dbReference type="InterPro" id="IPR005025">
    <property type="entry name" value="FMN_Rdtase-like_dom"/>
</dbReference>
<keyword evidence="5" id="KW-0560">Oxidoreductase</keyword>
<dbReference type="NCBIfam" id="TIGR01755">
    <property type="entry name" value="flav_wrbA"/>
    <property type="match status" value="1"/>
</dbReference>
<gene>
    <name evidence="5" type="primary">wrbA</name>
    <name evidence="5" type="ORF">SO3561_09776</name>
</gene>
<dbReference type="InterPro" id="IPR010089">
    <property type="entry name" value="Flavoprotein_WrbA-like"/>
</dbReference>
<dbReference type="SUPFAM" id="SSF52218">
    <property type="entry name" value="Flavoproteins"/>
    <property type="match status" value="1"/>
</dbReference>
<dbReference type="FunFam" id="3.40.50.360:FF:000001">
    <property type="entry name" value="NAD(P)H dehydrogenase (Quinone) FQR1-like"/>
    <property type="match status" value="1"/>
</dbReference>
<proteinExistence type="inferred from homology"/>
<dbReference type="Gene3D" id="2.40.128.110">
    <property type="entry name" value="Lipid/polyisoprenoid-binding, YceI-like"/>
    <property type="match status" value="1"/>
</dbReference>
<dbReference type="InterPro" id="IPR008254">
    <property type="entry name" value="Flavodoxin/NO_synth"/>
</dbReference>